<keyword evidence="3" id="KW-0238">DNA-binding</keyword>
<feature type="domain" description="DNA mismatch repair proteins mutS family" evidence="4">
    <location>
        <begin position="258"/>
        <end position="439"/>
    </location>
</feature>
<dbReference type="PANTHER" id="PTHR11361:SF99">
    <property type="entry name" value="DNA MISMATCH REPAIR PROTEIN"/>
    <property type="match status" value="1"/>
</dbReference>
<dbReference type="STRING" id="551991.SAMN05192529_105157"/>
<dbReference type="GO" id="GO:0005829">
    <property type="term" value="C:cytosol"/>
    <property type="evidence" value="ECO:0007669"/>
    <property type="project" value="TreeGrafter"/>
</dbReference>
<dbReference type="Pfam" id="PF00488">
    <property type="entry name" value="MutS_V"/>
    <property type="match status" value="1"/>
</dbReference>
<dbReference type="InterPro" id="IPR027417">
    <property type="entry name" value="P-loop_NTPase"/>
</dbReference>
<keyword evidence="2" id="KW-0067">ATP-binding</keyword>
<keyword evidence="1" id="KW-0547">Nucleotide-binding</keyword>
<evidence type="ECO:0000313" key="6">
    <source>
        <dbReference type="Proteomes" id="UP000199041"/>
    </source>
</evidence>
<dbReference type="Proteomes" id="UP000199041">
    <property type="component" value="Unassembled WGS sequence"/>
</dbReference>
<dbReference type="Gene3D" id="3.40.50.300">
    <property type="entry name" value="P-loop containing nucleotide triphosphate hydrolases"/>
    <property type="match status" value="1"/>
</dbReference>
<dbReference type="RefSeq" id="WP_091395263.1">
    <property type="nucleotide sequence ID" value="NZ_FNQY01000005.1"/>
</dbReference>
<dbReference type="GO" id="GO:0006298">
    <property type="term" value="P:mismatch repair"/>
    <property type="evidence" value="ECO:0007669"/>
    <property type="project" value="InterPro"/>
</dbReference>
<dbReference type="SUPFAM" id="SSF48334">
    <property type="entry name" value="DNA repair protein MutS, domain III"/>
    <property type="match status" value="1"/>
</dbReference>
<protein>
    <submittedName>
        <fullName evidence="5">MutS domain III</fullName>
    </submittedName>
</protein>
<evidence type="ECO:0000256" key="3">
    <source>
        <dbReference type="ARBA" id="ARBA00023125"/>
    </source>
</evidence>
<dbReference type="InterPro" id="IPR036187">
    <property type="entry name" value="DNA_mismatch_repair_MutS_sf"/>
</dbReference>
<dbReference type="SMART" id="SM00534">
    <property type="entry name" value="MUTSac"/>
    <property type="match status" value="1"/>
</dbReference>
<dbReference type="InterPro" id="IPR045076">
    <property type="entry name" value="MutS"/>
</dbReference>
<dbReference type="OrthoDB" id="9802448at2"/>
<dbReference type="Gene3D" id="1.10.1420.10">
    <property type="match status" value="1"/>
</dbReference>
<dbReference type="GO" id="GO:0140664">
    <property type="term" value="F:ATP-dependent DNA damage sensor activity"/>
    <property type="evidence" value="ECO:0007669"/>
    <property type="project" value="InterPro"/>
</dbReference>
<evidence type="ECO:0000256" key="2">
    <source>
        <dbReference type="ARBA" id="ARBA00022840"/>
    </source>
</evidence>
<sequence>MHVDDKTLYDLGVISRYEQHSILHYVDFTVTSGGKDWLRYFITKPMSRLDDIKDRQRLLRHMTDKVMPAIISNGTMMVMDKYYYSPITNIPTSPSGFDAVLYRWLSRPDYVQVRYSIGHLAKFVHGMNILHTIYAPECPDGELKELLEKVGEILESNFFQKLGKIGARVDKGGKLTGIEVIKYGHQLYQYTEKNGMKYLEEAFLKIDAWSSMARAVREHQLTFPELIESQEPLLQATGLYHPLLETAVAYDIALEKKENFLFLTGANMAGKSTFIRAVGIGLYLAALGMGVPASYMKCSTFDGLLSNIEVTDNTLNGESYFFNEVQRVKTIVEKIQEGSKWLILIDELFKGTNIVDAMKCSTTVVEGLRKVDSSIFILSTHLYEIGEPLRKYQNIQFRYFETEVIDDNLIFSYQLREGISNDRLGYLILQREKVTELLNNL</sequence>
<organism evidence="5 6">
    <name type="scientific">Arachidicoccus rhizosphaerae</name>
    <dbReference type="NCBI Taxonomy" id="551991"/>
    <lineage>
        <taxon>Bacteria</taxon>
        <taxon>Pseudomonadati</taxon>
        <taxon>Bacteroidota</taxon>
        <taxon>Chitinophagia</taxon>
        <taxon>Chitinophagales</taxon>
        <taxon>Chitinophagaceae</taxon>
        <taxon>Arachidicoccus</taxon>
    </lineage>
</organism>
<gene>
    <name evidence="5" type="ORF">SAMN05192529_105157</name>
</gene>
<dbReference type="GO" id="GO:0005524">
    <property type="term" value="F:ATP binding"/>
    <property type="evidence" value="ECO:0007669"/>
    <property type="project" value="UniProtKB-KW"/>
</dbReference>
<reference evidence="5 6" key="1">
    <citation type="submission" date="2016-10" db="EMBL/GenBank/DDBJ databases">
        <authorList>
            <person name="de Groot N.N."/>
        </authorList>
    </citation>
    <scope>NUCLEOTIDE SEQUENCE [LARGE SCALE GENOMIC DNA]</scope>
    <source>
        <strain evidence="5 6">Vu-144</strain>
    </source>
</reference>
<dbReference type="PANTHER" id="PTHR11361">
    <property type="entry name" value="DNA MISMATCH REPAIR PROTEIN MUTS FAMILY MEMBER"/>
    <property type="match status" value="1"/>
</dbReference>
<evidence type="ECO:0000256" key="1">
    <source>
        <dbReference type="ARBA" id="ARBA00022741"/>
    </source>
</evidence>
<accession>A0A1H3XGK4</accession>
<dbReference type="InterPro" id="IPR000432">
    <property type="entry name" value="DNA_mismatch_repair_MutS_C"/>
</dbReference>
<name>A0A1H3XGK4_9BACT</name>
<dbReference type="GO" id="GO:0030983">
    <property type="term" value="F:mismatched DNA binding"/>
    <property type="evidence" value="ECO:0007669"/>
    <property type="project" value="InterPro"/>
</dbReference>
<dbReference type="SUPFAM" id="SSF52540">
    <property type="entry name" value="P-loop containing nucleoside triphosphate hydrolases"/>
    <property type="match status" value="1"/>
</dbReference>
<dbReference type="AlphaFoldDB" id="A0A1H3XGK4"/>
<evidence type="ECO:0000259" key="4">
    <source>
        <dbReference type="SMART" id="SM00534"/>
    </source>
</evidence>
<dbReference type="EMBL" id="FNQY01000005">
    <property type="protein sequence ID" value="SDZ98489.1"/>
    <property type="molecule type" value="Genomic_DNA"/>
</dbReference>
<evidence type="ECO:0000313" key="5">
    <source>
        <dbReference type="EMBL" id="SDZ98489.1"/>
    </source>
</evidence>
<keyword evidence="6" id="KW-1185">Reference proteome</keyword>
<proteinExistence type="predicted"/>